<dbReference type="PANTHER" id="PTHR34396">
    <property type="entry name" value="OS03G0264950 PROTEIN-RELATED"/>
    <property type="match status" value="1"/>
</dbReference>
<dbReference type="OrthoDB" id="1900170at2759"/>
<sequence length="164" mass="18851">MKRCNKKVFHAIDQQIISKTKNVNETTNRLSTFKFDQEQSRLDLARWIVKHEEPFNVVEHEYFQIFLGNLQSLLKPVSRNTIKFDVMKIYGVNADSYILRIRFTVGDLYAKYASVSTSYPIGDKQDSSSSSGATCDWVVSLSLTITNSQGLCGTTRRFRMAYNK</sequence>
<gene>
    <name evidence="1" type="ORF">HHK36_005919</name>
</gene>
<evidence type="ECO:0000313" key="2">
    <source>
        <dbReference type="Proteomes" id="UP000655225"/>
    </source>
</evidence>
<name>A0A835DKE0_TETSI</name>
<evidence type="ECO:0000313" key="1">
    <source>
        <dbReference type="EMBL" id="KAF8406798.1"/>
    </source>
</evidence>
<dbReference type="Proteomes" id="UP000655225">
    <property type="component" value="Unassembled WGS sequence"/>
</dbReference>
<reference evidence="1 2" key="1">
    <citation type="submission" date="2020-04" db="EMBL/GenBank/DDBJ databases">
        <title>Plant Genome Project.</title>
        <authorList>
            <person name="Zhang R.-G."/>
        </authorList>
    </citation>
    <scope>NUCLEOTIDE SEQUENCE [LARGE SCALE GENOMIC DNA]</scope>
    <source>
        <strain evidence="1">YNK0</strain>
        <tissue evidence="1">Leaf</tissue>
    </source>
</reference>
<dbReference type="PANTHER" id="PTHR34396:SF25">
    <property type="entry name" value="BOUNDARY ELEMENT ASSOCIATED FACTOR"/>
    <property type="match status" value="1"/>
</dbReference>
<keyword evidence="2" id="KW-1185">Reference proteome</keyword>
<comment type="caution">
    <text evidence="1">The sequence shown here is derived from an EMBL/GenBank/DDBJ whole genome shotgun (WGS) entry which is preliminary data.</text>
</comment>
<protein>
    <submittedName>
        <fullName evidence="1">Uncharacterized protein</fullName>
    </submittedName>
</protein>
<dbReference type="InterPro" id="IPR053031">
    <property type="entry name" value="Cuticle_assoc_protein"/>
</dbReference>
<dbReference type="GO" id="GO:1990837">
    <property type="term" value="F:sequence-specific double-stranded DNA binding"/>
    <property type="evidence" value="ECO:0007669"/>
    <property type="project" value="TreeGrafter"/>
</dbReference>
<proteinExistence type="predicted"/>
<dbReference type="GO" id="GO:0005634">
    <property type="term" value="C:nucleus"/>
    <property type="evidence" value="ECO:0007669"/>
    <property type="project" value="TreeGrafter"/>
</dbReference>
<dbReference type="GO" id="GO:0006357">
    <property type="term" value="P:regulation of transcription by RNA polymerase II"/>
    <property type="evidence" value="ECO:0007669"/>
    <property type="project" value="TreeGrafter"/>
</dbReference>
<accession>A0A835DKE0</accession>
<dbReference type="EMBL" id="JABCRI010000004">
    <property type="protein sequence ID" value="KAF8406798.1"/>
    <property type="molecule type" value="Genomic_DNA"/>
</dbReference>
<dbReference type="AlphaFoldDB" id="A0A835DKE0"/>
<organism evidence="1 2">
    <name type="scientific">Tetracentron sinense</name>
    <name type="common">Spur-leaf</name>
    <dbReference type="NCBI Taxonomy" id="13715"/>
    <lineage>
        <taxon>Eukaryota</taxon>
        <taxon>Viridiplantae</taxon>
        <taxon>Streptophyta</taxon>
        <taxon>Embryophyta</taxon>
        <taxon>Tracheophyta</taxon>
        <taxon>Spermatophyta</taxon>
        <taxon>Magnoliopsida</taxon>
        <taxon>Trochodendrales</taxon>
        <taxon>Trochodendraceae</taxon>
        <taxon>Tetracentron</taxon>
    </lineage>
</organism>